<dbReference type="Proteomes" id="UP000030321">
    <property type="component" value="Unassembled WGS sequence"/>
</dbReference>
<sequence>MNSLPSSVERENLGQFLLENLQDITDKLDQIVTDSDRIILDNLLQETKILLDRVMDNSKTYQARADIFWQINQLWFQVWKQYKNEVSALELIQYIDQFTDQITAYNQLFIGLAQINEGKTGKEKDDLIRVVEGSHILSETIDVFIDMFADSELEQIYQGAKNALSVSNRTITEYFQDTETSHLVTQLRAYSSLIILRIQERFNPKNVSSETTSHSLTDDLIRVVEGSHILSETIDVFIDMFADSELEQIYQGAKNALSVSNRTITEYFQDTDKSLVTQLRAYSSLIILRIQERFNPSNVSSETTSHSLADDLSDLDPWTRDLVGVVDLGSEDPKESYIDYLVEKYR</sequence>
<protein>
    <submittedName>
        <fullName evidence="1">Uncharacterized protein</fullName>
    </submittedName>
</protein>
<organism evidence="1 2">
    <name type="scientific">Microcystis aeruginosa NIES-44</name>
    <dbReference type="NCBI Taxonomy" id="449439"/>
    <lineage>
        <taxon>Bacteria</taxon>
        <taxon>Bacillati</taxon>
        <taxon>Cyanobacteriota</taxon>
        <taxon>Cyanophyceae</taxon>
        <taxon>Oscillatoriophycideae</taxon>
        <taxon>Chroococcales</taxon>
        <taxon>Microcystaceae</taxon>
        <taxon>Microcystis</taxon>
    </lineage>
</organism>
<comment type="caution">
    <text evidence="1">The sequence shown here is derived from an EMBL/GenBank/DDBJ whole genome shotgun (WGS) entry which is preliminary data.</text>
</comment>
<evidence type="ECO:0000313" key="1">
    <source>
        <dbReference type="EMBL" id="GAL92546.1"/>
    </source>
</evidence>
<reference evidence="2" key="1">
    <citation type="journal article" date="2015" name="Genome">
        <title>Whole Genome Sequence of the Non-Microcystin-Producing Microcystis aeruginosa Strain NIES-44.</title>
        <authorList>
            <person name="Okano K."/>
            <person name="Miyata N."/>
            <person name="Ozaki Y."/>
        </authorList>
    </citation>
    <scope>NUCLEOTIDE SEQUENCE [LARGE SCALE GENOMIC DNA]</scope>
    <source>
        <strain evidence="2">NIES-44</strain>
    </source>
</reference>
<gene>
    <name evidence="1" type="ORF">N44_01104</name>
</gene>
<proteinExistence type="predicted"/>
<dbReference type="RefSeq" id="WP_045358367.1">
    <property type="nucleotide sequence ID" value="NZ_BBPA01000021.1"/>
</dbReference>
<name>A0A0A1VTC2_MICAE</name>
<accession>A0A0A1VTC2</accession>
<dbReference type="AlphaFoldDB" id="A0A0A1VTC2"/>
<evidence type="ECO:0000313" key="2">
    <source>
        <dbReference type="Proteomes" id="UP000030321"/>
    </source>
</evidence>
<dbReference type="EMBL" id="BBPA01000021">
    <property type="protein sequence ID" value="GAL92546.1"/>
    <property type="molecule type" value="Genomic_DNA"/>
</dbReference>